<proteinExistence type="predicted"/>
<sequence>MGRNKKQMHSYGYSETQESVIILSHTFCLLKEANIKLGYRSFLSLRSMVKCSRCNKWKNHANFSNKQLLDAKYAIKVNGRNATYRIKCRGCTGQQVMEIECMMCHETKGLEEYAKVQRAKPDCAKCMACVEKQLELDAVEDDKYEDPRDAYEPIDHSAGNYPEYWGHSNMTSIASDAGTHNFEGSDDGSDSGGGINLDGDMHKLSLSTSNTNTNTTSLIDIGYCAHGGNNGGPVQSGGDGWVMAGAKSWNSKSQTQLSTWSGFDPTAYGHPRSGADSVAGSANTFNSTNTEQTETNKKGFAKIKAFKAQPNPKPVVEDDWESESEESDDGDDDESDVEI</sequence>
<name>A0ACB6QAS6_9PLEO</name>
<accession>A0ACB6QAS6</accession>
<reference evidence="1" key="1">
    <citation type="journal article" date="2020" name="Stud. Mycol.">
        <title>101 Dothideomycetes genomes: a test case for predicting lifestyles and emergence of pathogens.</title>
        <authorList>
            <person name="Haridas S."/>
            <person name="Albert R."/>
            <person name="Binder M."/>
            <person name="Bloem J."/>
            <person name="Labutti K."/>
            <person name="Salamov A."/>
            <person name="Andreopoulos B."/>
            <person name="Baker S."/>
            <person name="Barry K."/>
            <person name="Bills G."/>
            <person name="Bluhm B."/>
            <person name="Cannon C."/>
            <person name="Castanera R."/>
            <person name="Culley D."/>
            <person name="Daum C."/>
            <person name="Ezra D."/>
            <person name="Gonzalez J."/>
            <person name="Henrissat B."/>
            <person name="Kuo A."/>
            <person name="Liang C."/>
            <person name="Lipzen A."/>
            <person name="Lutzoni F."/>
            <person name="Magnuson J."/>
            <person name="Mondo S."/>
            <person name="Nolan M."/>
            <person name="Ohm R."/>
            <person name="Pangilinan J."/>
            <person name="Park H.-J."/>
            <person name="Ramirez L."/>
            <person name="Alfaro M."/>
            <person name="Sun H."/>
            <person name="Tritt A."/>
            <person name="Yoshinaga Y."/>
            <person name="Zwiers L.-H."/>
            <person name="Turgeon B."/>
            <person name="Goodwin S."/>
            <person name="Spatafora J."/>
            <person name="Crous P."/>
            <person name="Grigoriev I."/>
        </authorList>
    </citation>
    <scope>NUCLEOTIDE SEQUENCE</scope>
    <source>
        <strain evidence="1">ATCC 200398</strain>
    </source>
</reference>
<dbReference type="EMBL" id="MU003550">
    <property type="protein sequence ID" value="KAF2463482.1"/>
    <property type="molecule type" value="Genomic_DNA"/>
</dbReference>
<evidence type="ECO:0000313" key="2">
    <source>
        <dbReference type="Proteomes" id="UP000799755"/>
    </source>
</evidence>
<dbReference type="Proteomes" id="UP000799755">
    <property type="component" value="Unassembled WGS sequence"/>
</dbReference>
<organism evidence="1 2">
    <name type="scientific">Lindgomyces ingoldianus</name>
    <dbReference type="NCBI Taxonomy" id="673940"/>
    <lineage>
        <taxon>Eukaryota</taxon>
        <taxon>Fungi</taxon>
        <taxon>Dikarya</taxon>
        <taxon>Ascomycota</taxon>
        <taxon>Pezizomycotina</taxon>
        <taxon>Dothideomycetes</taxon>
        <taxon>Pleosporomycetidae</taxon>
        <taxon>Pleosporales</taxon>
        <taxon>Lindgomycetaceae</taxon>
        <taxon>Lindgomyces</taxon>
    </lineage>
</organism>
<evidence type="ECO:0000313" key="1">
    <source>
        <dbReference type="EMBL" id="KAF2463482.1"/>
    </source>
</evidence>
<gene>
    <name evidence="1" type="ORF">BDR25DRAFT_319993</name>
</gene>
<protein>
    <submittedName>
        <fullName evidence="1">Uncharacterized protein</fullName>
    </submittedName>
</protein>
<comment type="caution">
    <text evidence="1">The sequence shown here is derived from an EMBL/GenBank/DDBJ whole genome shotgun (WGS) entry which is preliminary data.</text>
</comment>
<keyword evidence="2" id="KW-1185">Reference proteome</keyword>